<name>A0A2G8T997_9BURK</name>
<dbReference type="Proteomes" id="UP000230390">
    <property type="component" value="Unassembled WGS sequence"/>
</dbReference>
<evidence type="ECO:0000256" key="1">
    <source>
        <dbReference type="SAM" id="MobiDB-lite"/>
    </source>
</evidence>
<comment type="caution">
    <text evidence="2">The sequence shown here is derived from an EMBL/GenBank/DDBJ whole genome shotgun (WGS) entry which is preliminary data.</text>
</comment>
<gene>
    <name evidence="2" type="ORF">CR105_23145</name>
</gene>
<evidence type="ECO:0000313" key="2">
    <source>
        <dbReference type="EMBL" id="PIL42630.1"/>
    </source>
</evidence>
<dbReference type="EMBL" id="PDOC01000023">
    <property type="protein sequence ID" value="PIL42630.1"/>
    <property type="molecule type" value="Genomic_DNA"/>
</dbReference>
<dbReference type="AlphaFoldDB" id="A0A2G8T997"/>
<feature type="compositionally biased region" description="Basic and acidic residues" evidence="1">
    <location>
        <begin position="102"/>
        <end position="130"/>
    </location>
</feature>
<sequence>MDIEEFAKQVQPRKKRSRLIPFKEQIMALKSQGYTDLQIRDWLALNKVEVSREMVRKFVAKQVSEKQPDSQLPNIPGNKNTGSNTADPIPVIDQTAKPKMTQADKMRMKLEEQKRNAESKQFKHDKTGNT</sequence>
<feature type="region of interest" description="Disordered" evidence="1">
    <location>
        <begin position="62"/>
        <end position="130"/>
    </location>
</feature>
<keyword evidence="3" id="KW-1185">Reference proteome</keyword>
<dbReference type="RefSeq" id="WP_099792657.1">
    <property type="nucleotide sequence ID" value="NZ_JBHLYV010000088.1"/>
</dbReference>
<evidence type="ECO:0000313" key="3">
    <source>
        <dbReference type="Proteomes" id="UP000230390"/>
    </source>
</evidence>
<feature type="compositionally biased region" description="Polar residues" evidence="1">
    <location>
        <begin position="69"/>
        <end position="86"/>
    </location>
</feature>
<protein>
    <submittedName>
        <fullName evidence="2">KorA protein</fullName>
    </submittedName>
</protein>
<reference evidence="2 3" key="1">
    <citation type="submission" date="2017-10" db="EMBL/GenBank/DDBJ databases">
        <title>Massilia psychrophilum sp. nov., a novel purple-pigmented bacterium isolated from Tianshan glacier, Xinjiang Municipality, China.</title>
        <authorList>
            <person name="Wang H."/>
        </authorList>
    </citation>
    <scope>NUCLEOTIDE SEQUENCE [LARGE SCALE GENOMIC DNA]</scope>
    <source>
        <strain evidence="2 3">JCM 30074</strain>
    </source>
</reference>
<dbReference type="OrthoDB" id="8604825at2"/>
<organism evidence="2 3">
    <name type="scientific">Massilia eurypsychrophila</name>
    <dbReference type="NCBI Taxonomy" id="1485217"/>
    <lineage>
        <taxon>Bacteria</taxon>
        <taxon>Pseudomonadati</taxon>
        <taxon>Pseudomonadota</taxon>
        <taxon>Betaproteobacteria</taxon>
        <taxon>Burkholderiales</taxon>
        <taxon>Oxalobacteraceae</taxon>
        <taxon>Telluria group</taxon>
        <taxon>Massilia</taxon>
    </lineage>
</organism>
<accession>A0A2G8T997</accession>
<proteinExistence type="predicted"/>